<feature type="transmembrane region" description="Helical" evidence="1">
    <location>
        <begin position="35"/>
        <end position="54"/>
    </location>
</feature>
<keyword evidence="1" id="KW-0472">Membrane</keyword>
<reference evidence="2" key="1">
    <citation type="submission" date="2018-02" db="EMBL/GenBank/DDBJ databases">
        <title>Rhizophora mucronata_Transcriptome.</title>
        <authorList>
            <person name="Meera S.P."/>
            <person name="Sreeshan A."/>
            <person name="Augustine A."/>
        </authorList>
    </citation>
    <scope>NUCLEOTIDE SEQUENCE</scope>
    <source>
        <tissue evidence="2">Leaf</tissue>
    </source>
</reference>
<accession>A0A2P2MYG4</accession>
<name>A0A2P2MYG4_RHIMU</name>
<organism evidence="2">
    <name type="scientific">Rhizophora mucronata</name>
    <name type="common">Asiatic mangrove</name>
    <dbReference type="NCBI Taxonomy" id="61149"/>
    <lineage>
        <taxon>Eukaryota</taxon>
        <taxon>Viridiplantae</taxon>
        <taxon>Streptophyta</taxon>
        <taxon>Embryophyta</taxon>
        <taxon>Tracheophyta</taxon>
        <taxon>Spermatophyta</taxon>
        <taxon>Magnoliopsida</taxon>
        <taxon>eudicotyledons</taxon>
        <taxon>Gunneridae</taxon>
        <taxon>Pentapetalae</taxon>
        <taxon>rosids</taxon>
        <taxon>fabids</taxon>
        <taxon>Malpighiales</taxon>
        <taxon>Rhizophoraceae</taxon>
        <taxon>Rhizophora</taxon>
    </lineage>
</organism>
<keyword evidence="1" id="KW-1133">Transmembrane helix</keyword>
<keyword evidence="1" id="KW-0812">Transmembrane</keyword>
<evidence type="ECO:0000313" key="2">
    <source>
        <dbReference type="EMBL" id="MBX35260.1"/>
    </source>
</evidence>
<dbReference type="EMBL" id="GGEC01054776">
    <property type="protein sequence ID" value="MBX35260.1"/>
    <property type="molecule type" value="Transcribed_RNA"/>
</dbReference>
<sequence>MLSLCFSLRHWKEPSSGYPLNCSKKLPFHFIKAQVFIDDGVYLVLVIAVLLYAYCNFP</sequence>
<protein>
    <submittedName>
        <fullName evidence="2">Uncharacterized protein</fullName>
    </submittedName>
</protein>
<dbReference type="AlphaFoldDB" id="A0A2P2MYG4"/>
<proteinExistence type="predicted"/>
<evidence type="ECO:0000256" key="1">
    <source>
        <dbReference type="SAM" id="Phobius"/>
    </source>
</evidence>